<accession>A0A841BV17</accession>
<evidence type="ECO:0000313" key="8">
    <source>
        <dbReference type="Proteomes" id="UP000587527"/>
    </source>
</evidence>
<dbReference type="InterPro" id="IPR000209">
    <property type="entry name" value="Peptidase_S8/S53_dom"/>
</dbReference>
<comment type="similarity">
    <text evidence="1 5">Belongs to the peptidase S8 family.</text>
</comment>
<reference evidence="7 8" key="1">
    <citation type="submission" date="2020-08" db="EMBL/GenBank/DDBJ databases">
        <title>Sequencing the genomes of 1000 actinobacteria strains.</title>
        <authorList>
            <person name="Klenk H.-P."/>
        </authorList>
    </citation>
    <scope>NUCLEOTIDE SEQUENCE [LARGE SCALE GENOMIC DNA]</scope>
    <source>
        <strain evidence="7 8">DSM 45362</strain>
    </source>
</reference>
<evidence type="ECO:0000256" key="2">
    <source>
        <dbReference type="ARBA" id="ARBA00022670"/>
    </source>
</evidence>
<evidence type="ECO:0000256" key="5">
    <source>
        <dbReference type="PROSITE-ProRule" id="PRU01240"/>
    </source>
</evidence>
<proteinExistence type="inferred from homology"/>
<dbReference type="InterPro" id="IPR015500">
    <property type="entry name" value="Peptidase_S8_subtilisin-rel"/>
</dbReference>
<dbReference type="PROSITE" id="PS00138">
    <property type="entry name" value="SUBTILASE_SER"/>
    <property type="match status" value="1"/>
</dbReference>
<feature type="domain" description="Peptidase S8/S53" evidence="6">
    <location>
        <begin position="143"/>
        <end position="367"/>
    </location>
</feature>
<keyword evidence="3 5" id="KW-0378">Hydrolase</keyword>
<keyword evidence="2 5" id="KW-0645">Protease</keyword>
<dbReference type="InterPro" id="IPR036852">
    <property type="entry name" value="Peptidase_S8/S53_dom_sf"/>
</dbReference>
<dbReference type="Gene3D" id="3.40.50.200">
    <property type="entry name" value="Peptidase S8/S53 domain"/>
    <property type="match status" value="1"/>
</dbReference>
<name>A0A841BV17_9ACTN</name>
<dbReference type="InterPro" id="IPR023828">
    <property type="entry name" value="Peptidase_S8_Ser-AS"/>
</dbReference>
<dbReference type="EMBL" id="JACHMN010000003">
    <property type="protein sequence ID" value="MBB5872947.1"/>
    <property type="molecule type" value="Genomic_DNA"/>
</dbReference>
<evidence type="ECO:0000256" key="1">
    <source>
        <dbReference type="ARBA" id="ARBA00011073"/>
    </source>
</evidence>
<dbReference type="PANTHER" id="PTHR43806">
    <property type="entry name" value="PEPTIDASE S8"/>
    <property type="match status" value="1"/>
</dbReference>
<dbReference type="CDD" id="cd00306">
    <property type="entry name" value="Peptidases_S8_S53"/>
    <property type="match status" value="1"/>
</dbReference>
<dbReference type="GO" id="GO:0006508">
    <property type="term" value="P:proteolysis"/>
    <property type="evidence" value="ECO:0007669"/>
    <property type="project" value="UniProtKB-KW"/>
</dbReference>
<feature type="active site" description="Charge relay system" evidence="5">
    <location>
        <position position="188"/>
    </location>
</feature>
<dbReference type="PROSITE" id="PS51892">
    <property type="entry name" value="SUBTILASE"/>
    <property type="match status" value="1"/>
</dbReference>
<evidence type="ECO:0000259" key="6">
    <source>
        <dbReference type="Pfam" id="PF00082"/>
    </source>
</evidence>
<dbReference type="Pfam" id="PF00082">
    <property type="entry name" value="Peptidase_S8"/>
    <property type="match status" value="1"/>
</dbReference>
<feature type="active site" description="Charge relay system" evidence="5">
    <location>
        <position position="149"/>
    </location>
</feature>
<evidence type="ECO:0000256" key="3">
    <source>
        <dbReference type="ARBA" id="ARBA00022801"/>
    </source>
</evidence>
<evidence type="ECO:0000256" key="4">
    <source>
        <dbReference type="ARBA" id="ARBA00022825"/>
    </source>
</evidence>
<evidence type="ECO:0000313" key="7">
    <source>
        <dbReference type="EMBL" id="MBB5872947.1"/>
    </source>
</evidence>
<keyword evidence="8" id="KW-1185">Reference proteome</keyword>
<dbReference type="PANTHER" id="PTHR43806:SF11">
    <property type="entry name" value="CEREVISIN-RELATED"/>
    <property type="match status" value="1"/>
</dbReference>
<gene>
    <name evidence="7" type="ORF">F4553_006381</name>
</gene>
<protein>
    <submittedName>
        <fullName evidence="7">Subtilisin family serine protease</fullName>
    </submittedName>
</protein>
<organism evidence="7 8">
    <name type="scientific">Allocatelliglobosispora scoriae</name>
    <dbReference type="NCBI Taxonomy" id="643052"/>
    <lineage>
        <taxon>Bacteria</taxon>
        <taxon>Bacillati</taxon>
        <taxon>Actinomycetota</taxon>
        <taxon>Actinomycetes</taxon>
        <taxon>Micromonosporales</taxon>
        <taxon>Micromonosporaceae</taxon>
        <taxon>Allocatelliglobosispora</taxon>
    </lineage>
</organism>
<keyword evidence="4 5" id="KW-0720">Serine protease</keyword>
<feature type="active site" description="Charge relay system" evidence="5">
    <location>
        <position position="348"/>
    </location>
</feature>
<dbReference type="InterPro" id="IPR050131">
    <property type="entry name" value="Peptidase_S8_subtilisin-like"/>
</dbReference>
<sequence>MSEDRLQQWQERRARRMTRLSWLGSETKAGRKPVWFAQNELLVLSDHRQAAEHVLGRLGHADGITETELVPGLLRLRVDGLDVAAAARGVRQAAAEDGDTRAVVSPNHVFVSAPFEHGGPFGPPQPAPKPLLKPGNTRSNGEVPVMVIDTGVWRDSPLPASAYTASAADYENDTDVDHDGMLDGDVGHANFIIGVIAARTQKADVRAVRVLDTFGLCTEADLIAALGRVTGEKLVNLSLGGYTLDDQPPLALAAAMKSLLSGKERLVVAAAGNDGLRDRPFWPAAFAGTDAEWAEQVVAVAAHDGLGLCEWSNAGDWVTVTAPGSDITSTFVKHERFPTGWALWSGTSFATPHVVALLAEQISRTGSVEVALKAVLTAARARVFSGYPGLP</sequence>
<dbReference type="SUPFAM" id="SSF52743">
    <property type="entry name" value="Subtilisin-like"/>
    <property type="match status" value="1"/>
</dbReference>
<dbReference type="AlphaFoldDB" id="A0A841BV17"/>
<dbReference type="GO" id="GO:0004252">
    <property type="term" value="F:serine-type endopeptidase activity"/>
    <property type="evidence" value="ECO:0007669"/>
    <property type="project" value="UniProtKB-UniRule"/>
</dbReference>
<comment type="caution">
    <text evidence="7">The sequence shown here is derived from an EMBL/GenBank/DDBJ whole genome shotgun (WGS) entry which is preliminary data.</text>
</comment>
<dbReference type="PRINTS" id="PR00723">
    <property type="entry name" value="SUBTILISIN"/>
</dbReference>
<dbReference type="Proteomes" id="UP000587527">
    <property type="component" value="Unassembled WGS sequence"/>
</dbReference>